<evidence type="ECO:0000256" key="4">
    <source>
        <dbReference type="ARBA" id="ARBA00022989"/>
    </source>
</evidence>
<feature type="transmembrane region" description="Helical" evidence="7">
    <location>
        <begin position="28"/>
        <end position="47"/>
    </location>
</feature>
<accession>A0A3U3FN31</accession>
<evidence type="ECO:0000256" key="3">
    <source>
        <dbReference type="ARBA" id="ARBA00022692"/>
    </source>
</evidence>
<dbReference type="AlphaFoldDB" id="A0A3U3FN31"/>
<dbReference type="GO" id="GO:0016020">
    <property type="term" value="C:membrane"/>
    <property type="evidence" value="ECO:0007669"/>
    <property type="project" value="UniProtKB-SubCell"/>
</dbReference>
<evidence type="ECO:0000256" key="5">
    <source>
        <dbReference type="ARBA" id="ARBA00023136"/>
    </source>
</evidence>
<gene>
    <name evidence="9" type="ORF">G4J12_003645</name>
    <name evidence="8" type="ORF">GEZ01_22410</name>
</gene>
<evidence type="ECO:0000313" key="8">
    <source>
        <dbReference type="EMBL" id="EDJ0993968.1"/>
    </source>
</evidence>
<comment type="subcellular location">
    <subcellularLocation>
        <location evidence="1">Membrane</location>
        <topology evidence="1">Single-pass membrane protein</topology>
    </subcellularLocation>
</comment>
<feature type="region of interest" description="Disordered" evidence="6">
    <location>
        <begin position="115"/>
        <end position="141"/>
    </location>
</feature>
<evidence type="ECO:0000256" key="6">
    <source>
        <dbReference type="SAM" id="MobiDB-lite"/>
    </source>
</evidence>
<dbReference type="CDD" id="cd16429">
    <property type="entry name" value="VirB10"/>
    <property type="match status" value="1"/>
</dbReference>
<evidence type="ECO:0000256" key="1">
    <source>
        <dbReference type="ARBA" id="ARBA00004167"/>
    </source>
</evidence>
<name>A0A3U3FN31_SALTM</name>
<dbReference type="InterPro" id="IPR042217">
    <property type="entry name" value="T4SS_VirB10/TrbI"/>
</dbReference>
<keyword evidence="5 7" id="KW-0472">Membrane</keyword>
<reference evidence="8" key="3">
    <citation type="submission" date="2019-10" db="EMBL/GenBank/DDBJ databases">
        <authorList>
            <person name="Ashton P.M."/>
            <person name="Dallman T."/>
            <person name="Nair S."/>
            <person name="De Pinna E."/>
            <person name="Peters T."/>
            <person name="Grant K."/>
        </authorList>
    </citation>
    <scope>NUCLEOTIDE SEQUENCE</scope>
    <source>
        <strain evidence="8">825112</strain>
    </source>
</reference>
<evidence type="ECO:0000256" key="7">
    <source>
        <dbReference type="SAM" id="Phobius"/>
    </source>
</evidence>
<comment type="caution">
    <text evidence="8">The sequence shown here is derived from an EMBL/GenBank/DDBJ whole genome shotgun (WGS) entry which is preliminary data.</text>
</comment>
<keyword evidence="3 7" id="KW-0812">Transmembrane</keyword>
<proteinExistence type="inferred from homology"/>
<organism evidence="8">
    <name type="scientific">Salmonella typhimurium</name>
    <dbReference type="NCBI Taxonomy" id="90371"/>
    <lineage>
        <taxon>Bacteria</taxon>
        <taxon>Pseudomonadati</taxon>
        <taxon>Pseudomonadota</taxon>
        <taxon>Gammaproteobacteria</taxon>
        <taxon>Enterobacterales</taxon>
        <taxon>Enterobacteriaceae</taxon>
        <taxon>Salmonella</taxon>
    </lineage>
</organism>
<keyword evidence="4 7" id="KW-1133">Transmembrane helix</keyword>
<dbReference type="EMBL" id="DAASNG010000046">
    <property type="protein sequence ID" value="HAE6224181.1"/>
    <property type="molecule type" value="Genomic_DNA"/>
</dbReference>
<dbReference type="Gene3D" id="2.40.128.260">
    <property type="entry name" value="Type IV secretion system, VirB10/TraB/TrbI"/>
    <property type="match status" value="1"/>
</dbReference>
<evidence type="ECO:0000256" key="2">
    <source>
        <dbReference type="ARBA" id="ARBA00010265"/>
    </source>
</evidence>
<protein>
    <submittedName>
        <fullName evidence="8">Conjugal transfer protein TrbI</fullName>
    </submittedName>
</protein>
<sequence>MAEQDKMSPDASPGVANKTGVRRVNKRPMYIAIGGFALFCILVAYIANKRANQGMSDTAETTIQRGSSRDTSAMAMDVMGGSTSGIIEAPTAPSEIPTQDNKTQQSTNYTSVPIVPVADPDQPPVPPQSVTSRSNDPEADQIRRNKMRDFIEAVKAKTEVNLPNQLGRSSTTGNTPQTRDEMLQEIANVRRQMEQNNAGDATASYDAQVQRIRASMNGVTDSNSDTGMQLASVGGVSVSHNDINQFGKKGQGDRWLLDEQISAPHSQYELRAGWVIPGVMISGINSDLPGQIIGQVAQDVYDSATGKYLLIPHGTRVIGTYSSDITYGQEGVMIAWQRLVFPDGKALDLGSMPGADMAGYSGFRDQVNNHYFRIFGNALLLSGITATIAYSQDRNQNNNNSNQAPNMSSEMSAALGQVFGQAIAQVVQKNLNISPTLEIRPGYRFNIMVTKDLAFTKPYQAFDY</sequence>
<dbReference type="InterPro" id="IPR005498">
    <property type="entry name" value="T4SS_VirB10/TraB/TrbI"/>
</dbReference>
<dbReference type="Pfam" id="PF03743">
    <property type="entry name" value="TrbI"/>
    <property type="match status" value="1"/>
</dbReference>
<reference evidence="9" key="1">
    <citation type="journal article" date="2018" name="Genome Biol.">
        <title>SKESA: strategic k-mer extension for scrupulous assemblies.</title>
        <authorList>
            <person name="Souvorov A."/>
            <person name="Agarwala R."/>
            <person name="Lipman D.J."/>
        </authorList>
    </citation>
    <scope>NUCLEOTIDE SEQUENCE</scope>
    <source>
        <strain evidence="9">Salmonella enterica</strain>
    </source>
</reference>
<reference evidence="9" key="2">
    <citation type="submission" date="2018-07" db="EMBL/GenBank/DDBJ databases">
        <authorList>
            <consortium name="NCBI Pathogen Detection Project"/>
        </authorList>
    </citation>
    <scope>NUCLEOTIDE SEQUENCE</scope>
    <source>
        <strain evidence="9">Salmonella enterica</strain>
    </source>
</reference>
<comment type="similarity">
    <text evidence="2">Belongs to the TrbI/VirB10 family.</text>
</comment>
<dbReference type="EMBL" id="AAMNFG010000034">
    <property type="protein sequence ID" value="EDJ0993968.1"/>
    <property type="molecule type" value="Genomic_DNA"/>
</dbReference>
<evidence type="ECO:0000313" key="9">
    <source>
        <dbReference type="EMBL" id="HAE6224181.1"/>
    </source>
</evidence>